<evidence type="ECO:0000313" key="2">
    <source>
        <dbReference type="EnsemblPlants" id="AES81271"/>
    </source>
</evidence>
<accession>A0A0C3WCC0</accession>
<reference evidence="2" key="3">
    <citation type="submission" date="2015-04" db="UniProtKB">
        <authorList>
            <consortium name="EnsemblPlants"/>
        </authorList>
    </citation>
    <scope>IDENTIFICATION</scope>
    <source>
        <strain evidence="2">cv. Jemalong A17</strain>
    </source>
</reference>
<dbReference type="Proteomes" id="UP000002051">
    <property type="component" value="Unassembled WGS sequence"/>
</dbReference>
<dbReference type="EMBL" id="CM001223">
    <property type="protein sequence ID" value="AES81271.2"/>
    <property type="molecule type" value="Genomic_DNA"/>
</dbReference>
<proteinExistence type="predicted"/>
<accession>G7KRQ2</accession>
<sequence>MCFHRWPFIERGLFGNPSGRPLCPLCLPTNTKVIGMSHQAALVSSSPPSSFLPPLSSPPVAGATGIAYVMS</sequence>
<protein>
    <submittedName>
        <fullName evidence="1 2">Uncharacterized protein</fullName>
    </submittedName>
</protein>
<dbReference type="AlphaFoldDB" id="G7KRQ2"/>
<organism evidence="1 3">
    <name type="scientific">Medicago truncatula</name>
    <name type="common">Barrel medic</name>
    <name type="synonym">Medicago tribuloides</name>
    <dbReference type="NCBI Taxonomy" id="3880"/>
    <lineage>
        <taxon>Eukaryota</taxon>
        <taxon>Viridiplantae</taxon>
        <taxon>Streptophyta</taxon>
        <taxon>Embryophyta</taxon>
        <taxon>Tracheophyta</taxon>
        <taxon>Spermatophyta</taxon>
        <taxon>Magnoliopsida</taxon>
        <taxon>eudicotyledons</taxon>
        <taxon>Gunneridae</taxon>
        <taxon>Pentapetalae</taxon>
        <taxon>rosids</taxon>
        <taxon>fabids</taxon>
        <taxon>Fabales</taxon>
        <taxon>Fabaceae</taxon>
        <taxon>Papilionoideae</taxon>
        <taxon>50 kb inversion clade</taxon>
        <taxon>NPAAA clade</taxon>
        <taxon>Hologalegina</taxon>
        <taxon>IRL clade</taxon>
        <taxon>Trifolieae</taxon>
        <taxon>Medicago</taxon>
    </lineage>
</organism>
<reference evidence="1 3" key="2">
    <citation type="journal article" date="2014" name="BMC Genomics">
        <title>An improved genome release (version Mt4.0) for the model legume Medicago truncatula.</title>
        <authorList>
            <person name="Tang H."/>
            <person name="Krishnakumar V."/>
            <person name="Bidwell S."/>
            <person name="Rosen B."/>
            <person name="Chan A."/>
            <person name="Zhou S."/>
            <person name="Gentzbittel L."/>
            <person name="Childs K.L."/>
            <person name="Yandell M."/>
            <person name="Gundlach H."/>
            <person name="Mayer K.F."/>
            <person name="Schwartz D.C."/>
            <person name="Town C.D."/>
        </authorList>
    </citation>
    <scope>GENOME REANNOTATION</scope>
    <source>
        <strain evidence="2 3">cv. Jemalong A17</strain>
    </source>
</reference>
<evidence type="ECO:0000313" key="1">
    <source>
        <dbReference type="EMBL" id="AES81271.2"/>
    </source>
</evidence>
<reference evidence="1 3" key="1">
    <citation type="journal article" date="2011" name="Nature">
        <title>The Medicago genome provides insight into the evolution of rhizobial symbioses.</title>
        <authorList>
            <person name="Young N.D."/>
            <person name="Debelle F."/>
            <person name="Oldroyd G.E."/>
            <person name="Geurts R."/>
            <person name="Cannon S.B."/>
            <person name="Udvardi M.K."/>
            <person name="Benedito V.A."/>
            <person name="Mayer K.F."/>
            <person name="Gouzy J."/>
            <person name="Schoof H."/>
            <person name="Van de Peer Y."/>
            <person name="Proost S."/>
            <person name="Cook D.R."/>
            <person name="Meyers B.C."/>
            <person name="Spannagl M."/>
            <person name="Cheung F."/>
            <person name="De Mita S."/>
            <person name="Krishnakumar V."/>
            <person name="Gundlach H."/>
            <person name="Zhou S."/>
            <person name="Mudge J."/>
            <person name="Bharti A.K."/>
            <person name="Murray J.D."/>
            <person name="Naoumkina M.A."/>
            <person name="Rosen B."/>
            <person name="Silverstein K.A."/>
            <person name="Tang H."/>
            <person name="Rombauts S."/>
            <person name="Zhao P.X."/>
            <person name="Zhou P."/>
            <person name="Barbe V."/>
            <person name="Bardou P."/>
            <person name="Bechner M."/>
            <person name="Bellec A."/>
            <person name="Berger A."/>
            <person name="Berges H."/>
            <person name="Bidwell S."/>
            <person name="Bisseling T."/>
            <person name="Choisne N."/>
            <person name="Couloux A."/>
            <person name="Denny R."/>
            <person name="Deshpande S."/>
            <person name="Dai X."/>
            <person name="Doyle J.J."/>
            <person name="Dudez A.M."/>
            <person name="Farmer A.D."/>
            <person name="Fouteau S."/>
            <person name="Franken C."/>
            <person name="Gibelin C."/>
            <person name="Gish J."/>
            <person name="Goldstein S."/>
            <person name="Gonzalez A.J."/>
            <person name="Green P.J."/>
            <person name="Hallab A."/>
            <person name="Hartog M."/>
            <person name="Hua A."/>
            <person name="Humphray S.J."/>
            <person name="Jeong D.H."/>
            <person name="Jing Y."/>
            <person name="Jocker A."/>
            <person name="Kenton S.M."/>
            <person name="Kim D.J."/>
            <person name="Klee K."/>
            <person name="Lai H."/>
            <person name="Lang C."/>
            <person name="Lin S."/>
            <person name="Macmil S.L."/>
            <person name="Magdelenat G."/>
            <person name="Matthews L."/>
            <person name="McCorrison J."/>
            <person name="Monaghan E.L."/>
            <person name="Mun J.H."/>
            <person name="Najar F.Z."/>
            <person name="Nicholson C."/>
            <person name="Noirot C."/>
            <person name="O'Bleness M."/>
            <person name="Paule C.R."/>
            <person name="Poulain J."/>
            <person name="Prion F."/>
            <person name="Qin B."/>
            <person name="Qu C."/>
            <person name="Retzel E.F."/>
            <person name="Riddle C."/>
            <person name="Sallet E."/>
            <person name="Samain S."/>
            <person name="Samson N."/>
            <person name="Sanders I."/>
            <person name="Saurat O."/>
            <person name="Scarpelli C."/>
            <person name="Schiex T."/>
            <person name="Segurens B."/>
            <person name="Severin A.J."/>
            <person name="Sherrier D.J."/>
            <person name="Shi R."/>
            <person name="Sims S."/>
            <person name="Singer S.R."/>
            <person name="Sinharoy S."/>
            <person name="Sterck L."/>
            <person name="Viollet A."/>
            <person name="Wang B.B."/>
            <person name="Wang K."/>
            <person name="Wang M."/>
            <person name="Wang X."/>
            <person name="Warfsmann J."/>
            <person name="Weissenbach J."/>
            <person name="White D.D."/>
            <person name="White J.D."/>
            <person name="Wiley G.B."/>
            <person name="Wincker P."/>
            <person name="Xing Y."/>
            <person name="Yang L."/>
            <person name="Yao Z."/>
            <person name="Ying F."/>
            <person name="Zhai J."/>
            <person name="Zhou L."/>
            <person name="Zuber A."/>
            <person name="Denarie J."/>
            <person name="Dixon R.A."/>
            <person name="May G.D."/>
            <person name="Schwartz D.C."/>
            <person name="Rogers J."/>
            <person name="Quetier F."/>
            <person name="Town C.D."/>
            <person name="Roe B.A."/>
        </authorList>
    </citation>
    <scope>NUCLEOTIDE SEQUENCE [LARGE SCALE GENOMIC DNA]</scope>
    <source>
        <strain evidence="1">A17</strain>
        <strain evidence="2 3">cv. Jemalong A17</strain>
    </source>
</reference>
<name>G7KRQ2_MEDTR</name>
<evidence type="ECO:0000313" key="3">
    <source>
        <dbReference type="Proteomes" id="UP000002051"/>
    </source>
</evidence>
<dbReference type="EnsemblPlants" id="AES81271">
    <property type="protein sequence ID" value="AES81271"/>
    <property type="gene ID" value="MTR_7g090430"/>
</dbReference>
<gene>
    <name evidence="1" type="ordered locus">MTR_7g090430</name>
</gene>
<keyword evidence="3" id="KW-1185">Reference proteome</keyword>
<dbReference type="HOGENOM" id="CLU_2743881_0_0_1"/>